<dbReference type="InterPro" id="IPR001041">
    <property type="entry name" value="2Fe-2S_ferredoxin-type"/>
</dbReference>
<evidence type="ECO:0000256" key="6">
    <source>
        <dbReference type="ARBA" id="ARBA00023004"/>
    </source>
</evidence>
<dbReference type="Gene3D" id="3.30.70.20">
    <property type="match status" value="1"/>
</dbReference>
<dbReference type="STRING" id="520767.ATZ99_08000"/>
<dbReference type="FunFam" id="3.30.70.20:FF:000035">
    <property type="entry name" value="Iron hydrogenase 1"/>
    <property type="match status" value="1"/>
</dbReference>
<dbReference type="CDD" id="cd00207">
    <property type="entry name" value="fer2"/>
    <property type="match status" value="1"/>
</dbReference>
<evidence type="ECO:0000259" key="8">
    <source>
        <dbReference type="PROSITE" id="PS51085"/>
    </source>
</evidence>
<comment type="function">
    <text evidence="1">Ferredoxins are iron-sulfur proteins that transfer electrons in a wide variety of metabolic reactions.</text>
</comment>
<dbReference type="Gene3D" id="3.10.20.740">
    <property type="match status" value="1"/>
</dbReference>
<keyword evidence="4" id="KW-0479">Metal-binding</keyword>
<dbReference type="InterPro" id="IPR017900">
    <property type="entry name" value="4Fe4S_Fe_S_CS"/>
</dbReference>
<dbReference type="RefSeq" id="WP_068747956.1">
    <property type="nucleotide sequence ID" value="NZ_LOHZ01000023.1"/>
</dbReference>
<name>A0A162MR58_9FIRM</name>
<feature type="domain" description="4Fe-4S ferredoxin-type" evidence="9">
    <location>
        <begin position="114"/>
        <end position="145"/>
    </location>
</feature>
<dbReference type="SUPFAM" id="SSF54862">
    <property type="entry name" value="4Fe-4S ferredoxins"/>
    <property type="match status" value="1"/>
</dbReference>
<dbReference type="PROSITE" id="PS00198">
    <property type="entry name" value="4FE4S_FER_1"/>
    <property type="match status" value="2"/>
</dbReference>
<evidence type="ECO:0000256" key="2">
    <source>
        <dbReference type="ARBA" id="ARBA00013529"/>
    </source>
</evidence>
<feature type="domain" description="2Fe-2S ferredoxin-type" evidence="8">
    <location>
        <begin position="1"/>
        <end position="79"/>
    </location>
</feature>
<dbReference type="Proteomes" id="UP000075737">
    <property type="component" value="Unassembled WGS sequence"/>
</dbReference>
<dbReference type="EMBL" id="LOHZ01000023">
    <property type="protein sequence ID" value="KYO66983.1"/>
    <property type="molecule type" value="Genomic_DNA"/>
</dbReference>
<protein>
    <recommendedName>
        <fullName evidence="2">Ferredoxin</fullName>
    </recommendedName>
</protein>
<dbReference type="PANTHER" id="PTHR24960">
    <property type="entry name" value="PHOTOSYSTEM I IRON-SULFUR CENTER-RELATED"/>
    <property type="match status" value="1"/>
</dbReference>
<evidence type="ECO:0000256" key="3">
    <source>
        <dbReference type="ARBA" id="ARBA00022485"/>
    </source>
</evidence>
<dbReference type="InterPro" id="IPR036010">
    <property type="entry name" value="2Fe-2S_ferredoxin-like_sf"/>
</dbReference>
<dbReference type="SUPFAM" id="SSF54292">
    <property type="entry name" value="2Fe-2S ferredoxin-like"/>
    <property type="match status" value="1"/>
</dbReference>
<evidence type="ECO:0000256" key="4">
    <source>
        <dbReference type="ARBA" id="ARBA00022723"/>
    </source>
</evidence>
<dbReference type="PANTHER" id="PTHR24960:SF84">
    <property type="entry name" value="HYDROGENASE SUBUNIT"/>
    <property type="match status" value="1"/>
</dbReference>
<proteinExistence type="predicted"/>
<organism evidence="10 11">
    <name type="scientific">Thermovenabulum gondwanense</name>
    <dbReference type="NCBI Taxonomy" id="520767"/>
    <lineage>
        <taxon>Bacteria</taxon>
        <taxon>Bacillati</taxon>
        <taxon>Bacillota</taxon>
        <taxon>Clostridia</taxon>
        <taxon>Thermosediminibacterales</taxon>
        <taxon>Thermosediminibacteraceae</taxon>
        <taxon>Thermovenabulum</taxon>
    </lineage>
</organism>
<keyword evidence="5" id="KW-0677">Repeat</keyword>
<dbReference type="Pfam" id="PF13510">
    <property type="entry name" value="Fer2_4"/>
    <property type="match status" value="1"/>
</dbReference>
<reference evidence="10 11" key="1">
    <citation type="submission" date="2015-12" db="EMBL/GenBank/DDBJ databases">
        <title>Draft genome of Thermovenabulum gondwanense isolated from a red thermophilic microbial mat colonisisng an outflow channel of a bore well.</title>
        <authorList>
            <person name="Patel B.K."/>
        </authorList>
    </citation>
    <scope>NUCLEOTIDE SEQUENCE [LARGE SCALE GENOMIC DNA]</scope>
    <source>
        <strain evidence="10 11">R270</strain>
    </source>
</reference>
<evidence type="ECO:0000259" key="9">
    <source>
        <dbReference type="PROSITE" id="PS51379"/>
    </source>
</evidence>
<dbReference type="InterPro" id="IPR050157">
    <property type="entry name" value="PSI_iron-sulfur_center"/>
</dbReference>
<feature type="domain" description="4Fe-4S ferredoxin-type" evidence="9">
    <location>
        <begin position="154"/>
        <end position="184"/>
    </location>
</feature>
<dbReference type="InterPro" id="IPR017896">
    <property type="entry name" value="4Fe4S_Fe-S-bd"/>
</dbReference>
<accession>A0A162MR58</accession>
<dbReference type="AlphaFoldDB" id="A0A162MR58"/>
<dbReference type="GO" id="GO:0046872">
    <property type="term" value="F:metal ion binding"/>
    <property type="evidence" value="ECO:0007669"/>
    <property type="project" value="UniProtKB-KW"/>
</dbReference>
<evidence type="ECO:0000313" key="11">
    <source>
        <dbReference type="Proteomes" id="UP000075737"/>
    </source>
</evidence>
<keyword evidence="7" id="KW-0411">Iron-sulfur</keyword>
<evidence type="ECO:0000256" key="1">
    <source>
        <dbReference type="ARBA" id="ARBA00003532"/>
    </source>
</evidence>
<keyword evidence="3" id="KW-0004">4Fe-4S</keyword>
<evidence type="ECO:0000256" key="7">
    <source>
        <dbReference type="ARBA" id="ARBA00023014"/>
    </source>
</evidence>
<dbReference type="Pfam" id="PF12838">
    <property type="entry name" value="Fer4_7"/>
    <property type="match status" value="1"/>
</dbReference>
<comment type="caution">
    <text evidence="10">The sequence shown here is derived from an EMBL/GenBank/DDBJ whole genome shotgun (WGS) entry which is preliminary data.</text>
</comment>
<gene>
    <name evidence="10" type="primary">hndD_2</name>
    <name evidence="10" type="ORF">ATZ99_08000</name>
</gene>
<sequence length="243" mass="27337">MKIKIDGLECEANYGEYILEVAKRNGIHIPTLCHTDALPGQGSCRLCIVEVIEGGKNKVVVSCLYPVTNEIEVLTNSDKIRRMRKNIIRLLAARAPESEHIRKLKEEYKVPEEKRFNVDKGEKCILCGLCVRACEAVGVYAISSVNRGITKKISPPFEEPPEDCIGCGACAQVCPTGAIALKEFEGKRVIWDKTFELVKCSVCGNYFTTREQYEFLKQKYGLEAEEFLCDKCRKKSTAQKLVF</sequence>
<dbReference type="PROSITE" id="PS51085">
    <property type="entry name" value="2FE2S_FER_2"/>
    <property type="match status" value="1"/>
</dbReference>
<keyword evidence="10" id="KW-0560">Oxidoreductase</keyword>
<dbReference type="OrthoDB" id="9803192at2"/>
<dbReference type="PROSITE" id="PS51379">
    <property type="entry name" value="4FE4S_FER_2"/>
    <property type="match status" value="2"/>
</dbReference>
<evidence type="ECO:0000256" key="5">
    <source>
        <dbReference type="ARBA" id="ARBA00022737"/>
    </source>
</evidence>
<keyword evidence="6" id="KW-0408">Iron</keyword>
<dbReference type="GO" id="GO:0016491">
    <property type="term" value="F:oxidoreductase activity"/>
    <property type="evidence" value="ECO:0007669"/>
    <property type="project" value="UniProtKB-KW"/>
</dbReference>
<evidence type="ECO:0000313" key="10">
    <source>
        <dbReference type="EMBL" id="KYO66983.1"/>
    </source>
</evidence>
<keyword evidence="11" id="KW-1185">Reference proteome</keyword>
<dbReference type="GO" id="GO:0051539">
    <property type="term" value="F:4 iron, 4 sulfur cluster binding"/>
    <property type="evidence" value="ECO:0007669"/>
    <property type="project" value="UniProtKB-KW"/>
</dbReference>